<dbReference type="SUPFAM" id="SSF88659">
    <property type="entry name" value="Sigma3 and sigma4 domains of RNA polymerase sigma factors"/>
    <property type="match status" value="1"/>
</dbReference>
<dbReference type="InterPro" id="IPR013249">
    <property type="entry name" value="RNA_pol_sigma70_r4_t2"/>
</dbReference>
<sequence length="177" mass="20084">MYDERARRTTVMELCLAERESLRRYVGSILGRDSHAAEDVVQETMLRAWQLADRIDWQDRPVRMWLFRVARNLVIDHHRRDGRAVPVGLGASELEEPHSQPDPAEQVIDRRVLIEMMQRLSPAHREVLARVHLLGHAGEEVAAVLGVPVGTVKSRAHNAVRLIRAELARADWTGVAA</sequence>
<dbReference type="GO" id="GO:0016987">
    <property type="term" value="F:sigma factor activity"/>
    <property type="evidence" value="ECO:0007669"/>
    <property type="project" value="UniProtKB-KW"/>
</dbReference>
<dbReference type="RefSeq" id="WP_137255558.1">
    <property type="nucleotide sequence ID" value="NZ_JBHSPQ010000002.1"/>
</dbReference>
<keyword evidence="9" id="KW-1185">Reference proteome</keyword>
<evidence type="ECO:0000259" key="6">
    <source>
        <dbReference type="Pfam" id="PF04542"/>
    </source>
</evidence>
<protein>
    <submittedName>
        <fullName evidence="8">Sigma-70 family RNA polymerase sigma factor</fullName>
    </submittedName>
</protein>
<keyword evidence="5" id="KW-0804">Transcription</keyword>
<feature type="domain" description="RNA polymerase sigma factor 70 region 4 type 2" evidence="7">
    <location>
        <begin position="111"/>
        <end position="161"/>
    </location>
</feature>
<comment type="caution">
    <text evidence="8">The sequence shown here is derived from an EMBL/GenBank/DDBJ whole genome shotgun (WGS) entry which is preliminary data.</text>
</comment>
<dbReference type="AlphaFoldDB" id="A0A4U3LP20"/>
<gene>
    <name evidence="8" type="ORF">FDA38_19625</name>
</gene>
<dbReference type="GO" id="GO:0003677">
    <property type="term" value="F:DNA binding"/>
    <property type="evidence" value="ECO:0007669"/>
    <property type="project" value="UniProtKB-KW"/>
</dbReference>
<dbReference type="PANTHER" id="PTHR43133:SF52">
    <property type="entry name" value="ECF RNA POLYMERASE SIGMA FACTOR SIGL"/>
    <property type="match status" value="1"/>
</dbReference>
<keyword evidence="2" id="KW-0805">Transcription regulation</keyword>
<dbReference type="Gene3D" id="1.10.1740.10">
    <property type="match status" value="1"/>
</dbReference>
<dbReference type="Pfam" id="PF04542">
    <property type="entry name" value="Sigma70_r2"/>
    <property type="match status" value="1"/>
</dbReference>
<dbReference type="Gene3D" id="1.10.10.10">
    <property type="entry name" value="Winged helix-like DNA-binding domain superfamily/Winged helix DNA-binding domain"/>
    <property type="match status" value="1"/>
</dbReference>
<dbReference type="GO" id="GO:0006352">
    <property type="term" value="P:DNA-templated transcription initiation"/>
    <property type="evidence" value="ECO:0007669"/>
    <property type="project" value="InterPro"/>
</dbReference>
<dbReference type="SUPFAM" id="SSF88946">
    <property type="entry name" value="Sigma2 domain of RNA polymerase sigma factors"/>
    <property type="match status" value="1"/>
</dbReference>
<accession>A0A4U3LP20</accession>
<evidence type="ECO:0000313" key="8">
    <source>
        <dbReference type="EMBL" id="TKK77382.1"/>
    </source>
</evidence>
<dbReference type="InterPro" id="IPR007627">
    <property type="entry name" value="RNA_pol_sigma70_r2"/>
</dbReference>
<evidence type="ECO:0000256" key="4">
    <source>
        <dbReference type="ARBA" id="ARBA00023125"/>
    </source>
</evidence>
<evidence type="ECO:0000256" key="3">
    <source>
        <dbReference type="ARBA" id="ARBA00023082"/>
    </source>
</evidence>
<dbReference type="InterPro" id="IPR014284">
    <property type="entry name" value="RNA_pol_sigma-70_dom"/>
</dbReference>
<feature type="domain" description="RNA polymerase sigma-70 region 2" evidence="6">
    <location>
        <begin position="22"/>
        <end position="83"/>
    </location>
</feature>
<evidence type="ECO:0000256" key="2">
    <source>
        <dbReference type="ARBA" id="ARBA00023015"/>
    </source>
</evidence>
<dbReference type="InterPro" id="IPR036388">
    <property type="entry name" value="WH-like_DNA-bd_sf"/>
</dbReference>
<dbReference type="OrthoDB" id="3821507at2"/>
<name>A0A4U3LP20_9ACTN</name>
<proteinExistence type="inferred from homology"/>
<dbReference type="CDD" id="cd06171">
    <property type="entry name" value="Sigma70_r4"/>
    <property type="match status" value="1"/>
</dbReference>
<dbReference type="PANTHER" id="PTHR43133">
    <property type="entry name" value="RNA POLYMERASE ECF-TYPE SIGMA FACTO"/>
    <property type="match status" value="1"/>
</dbReference>
<dbReference type="InterPro" id="IPR013324">
    <property type="entry name" value="RNA_pol_sigma_r3/r4-like"/>
</dbReference>
<evidence type="ECO:0000256" key="1">
    <source>
        <dbReference type="ARBA" id="ARBA00010641"/>
    </source>
</evidence>
<dbReference type="InterPro" id="IPR013325">
    <property type="entry name" value="RNA_pol_sigma_r2"/>
</dbReference>
<organism evidence="8 9">
    <name type="scientific">Kribbella jiaozuonensis</name>
    <dbReference type="NCBI Taxonomy" id="2575441"/>
    <lineage>
        <taxon>Bacteria</taxon>
        <taxon>Bacillati</taxon>
        <taxon>Actinomycetota</taxon>
        <taxon>Actinomycetes</taxon>
        <taxon>Propionibacteriales</taxon>
        <taxon>Kribbellaceae</taxon>
        <taxon>Kribbella</taxon>
    </lineage>
</organism>
<dbReference type="InterPro" id="IPR039425">
    <property type="entry name" value="RNA_pol_sigma-70-like"/>
</dbReference>
<reference evidence="8 9" key="1">
    <citation type="submission" date="2019-04" db="EMBL/GenBank/DDBJ databases">
        <title>Kribbella sp. NEAU-THZ 27 nov., a novel actinomycete isolated from soil.</title>
        <authorList>
            <person name="Duan L."/>
        </authorList>
    </citation>
    <scope>NUCLEOTIDE SEQUENCE [LARGE SCALE GENOMIC DNA]</scope>
    <source>
        <strain evidence="9">NEAU-THZ27</strain>
    </source>
</reference>
<comment type="similarity">
    <text evidence="1">Belongs to the sigma-70 factor family. ECF subfamily.</text>
</comment>
<keyword evidence="4" id="KW-0238">DNA-binding</keyword>
<evidence type="ECO:0000259" key="7">
    <source>
        <dbReference type="Pfam" id="PF08281"/>
    </source>
</evidence>
<evidence type="ECO:0000313" key="9">
    <source>
        <dbReference type="Proteomes" id="UP000305836"/>
    </source>
</evidence>
<dbReference type="NCBIfam" id="TIGR02937">
    <property type="entry name" value="sigma70-ECF"/>
    <property type="match status" value="1"/>
</dbReference>
<dbReference type="EMBL" id="SZPZ01000003">
    <property type="protein sequence ID" value="TKK77382.1"/>
    <property type="molecule type" value="Genomic_DNA"/>
</dbReference>
<dbReference type="Pfam" id="PF08281">
    <property type="entry name" value="Sigma70_r4_2"/>
    <property type="match status" value="1"/>
</dbReference>
<dbReference type="Proteomes" id="UP000305836">
    <property type="component" value="Unassembled WGS sequence"/>
</dbReference>
<evidence type="ECO:0000256" key="5">
    <source>
        <dbReference type="ARBA" id="ARBA00023163"/>
    </source>
</evidence>
<keyword evidence="3" id="KW-0731">Sigma factor</keyword>